<dbReference type="EMBL" id="CM043030">
    <property type="protein sequence ID" value="KAI4585094.1"/>
    <property type="molecule type" value="Genomic_DNA"/>
</dbReference>
<name>A0ACB9V580_9CETA</name>
<evidence type="ECO:0000313" key="1">
    <source>
        <dbReference type="EMBL" id="KAI4585094.1"/>
    </source>
</evidence>
<keyword evidence="2" id="KW-1185">Reference proteome</keyword>
<proteinExistence type="predicted"/>
<organism evidence="1 2">
    <name type="scientific">Ovis ammon polii x Ovis aries</name>
    <dbReference type="NCBI Taxonomy" id="2918886"/>
    <lineage>
        <taxon>Eukaryota</taxon>
        <taxon>Metazoa</taxon>
        <taxon>Chordata</taxon>
        <taxon>Craniata</taxon>
        <taxon>Vertebrata</taxon>
        <taxon>Euteleostomi</taxon>
        <taxon>Mammalia</taxon>
        <taxon>Eutheria</taxon>
        <taxon>Laurasiatheria</taxon>
        <taxon>Artiodactyla</taxon>
        <taxon>Ruminantia</taxon>
        <taxon>Pecora</taxon>
        <taxon>Bovidae</taxon>
        <taxon>Caprinae</taxon>
        <taxon>Ovis</taxon>
    </lineage>
</organism>
<comment type="caution">
    <text evidence="1">The sequence shown here is derived from an EMBL/GenBank/DDBJ whole genome shotgun (WGS) entry which is preliminary data.</text>
</comment>
<protein>
    <submittedName>
        <fullName evidence="1">Uncharacterized protein</fullName>
    </submittedName>
</protein>
<dbReference type="Proteomes" id="UP001057279">
    <property type="component" value="Linkage Group LG05"/>
</dbReference>
<sequence>MLMEVGAWEPYLENVLRAQLPSRNKPESQGESNLHSGPPTPSPTSGPPTMELGLHTWASQYLPGSLGPNGPGLDCPPAGTGLCTLGKELENIGVRHVKALQPHGPSCLRVMLSDASPAALVPRASSRLNGQDSLPGLLTSYKVGKHQRLLLTGPGGERHQNPVPSSHSSPQGMVLDEDKVTTLHHRLHVLLQAISRVTLNDASKGGFYETSDSENGIIHKRLSISRDRNTQSPGLLSSQALWDHQGLSCDKQGLRCHTGSFIVA</sequence>
<reference evidence="1" key="1">
    <citation type="submission" date="2022-03" db="EMBL/GenBank/DDBJ databases">
        <title>Genomic analyses of argali, domestic sheep and their hybrids provide insights into chromosomal evolution, heterosis and genetic basis of agronomic traits.</title>
        <authorList>
            <person name="Li M."/>
        </authorList>
    </citation>
    <scope>NUCLEOTIDE SEQUENCE</scope>
    <source>
        <strain evidence="1">F1 hybrid</strain>
    </source>
</reference>
<gene>
    <name evidence="1" type="ORF">MJG53_006628</name>
</gene>
<accession>A0ACB9V580</accession>
<evidence type="ECO:0000313" key="2">
    <source>
        <dbReference type="Proteomes" id="UP001057279"/>
    </source>
</evidence>